<dbReference type="RefSeq" id="WP_378196095.1">
    <property type="nucleotide sequence ID" value="NZ_JBHLZP010000023.1"/>
</dbReference>
<comment type="caution">
    <text evidence="1">The sequence shown here is derived from an EMBL/GenBank/DDBJ whole genome shotgun (WGS) entry which is preliminary data.</text>
</comment>
<sequence length="58" mass="6544">MWTRATRRRVCGSPCCSAGPEAEPRERVDAGEAERITVKLAAGYERGAYEWVRATPYR</sequence>
<dbReference type="EMBL" id="JBHLZP010000023">
    <property type="protein sequence ID" value="MFB9831624.1"/>
    <property type="molecule type" value="Genomic_DNA"/>
</dbReference>
<protein>
    <submittedName>
        <fullName evidence="1">Uncharacterized protein</fullName>
    </submittedName>
</protein>
<keyword evidence="2" id="KW-1185">Reference proteome</keyword>
<name>A0ABV5Y9D2_9ACTN</name>
<gene>
    <name evidence="1" type="ORF">ACFFNX_05405</name>
</gene>
<evidence type="ECO:0000313" key="1">
    <source>
        <dbReference type="EMBL" id="MFB9831624.1"/>
    </source>
</evidence>
<dbReference type="Proteomes" id="UP001589627">
    <property type="component" value="Unassembled WGS sequence"/>
</dbReference>
<proteinExistence type="predicted"/>
<organism evidence="1 2">
    <name type="scientific">Actinoallomurus acaciae</name>
    <dbReference type="NCBI Taxonomy" id="502577"/>
    <lineage>
        <taxon>Bacteria</taxon>
        <taxon>Bacillati</taxon>
        <taxon>Actinomycetota</taxon>
        <taxon>Actinomycetes</taxon>
        <taxon>Streptosporangiales</taxon>
        <taxon>Thermomonosporaceae</taxon>
        <taxon>Actinoallomurus</taxon>
    </lineage>
</organism>
<reference evidence="1 2" key="1">
    <citation type="submission" date="2024-09" db="EMBL/GenBank/DDBJ databases">
        <authorList>
            <person name="Sun Q."/>
            <person name="Mori K."/>
        </authorList>
    </citation>
    <scope>NUCLEOTIDE SEQUENCE [LARGE SCALE GENOMIC DNA]</scope>
    <source>
        <strain evidence="1 2">TBRC 0563</strain>
    </source>
</reference>
<evidence type="ECO:0000313" key="2">
    <source>
        <dbReference type="Proteomes" id="UP001589627"/>
    </source>
</evidence>
<accession>A0ABV5Y9D2</accession>